<proteinExistence type="predicted"/>
<evidence type="ECO:0000313" key="5">
    <source>
        <dbReference type="EMBL" id="CAB5045275.1"/>
    </source>
</evidence>
<dbReference type="SUPFAM" id="SSF88659">
    <property type="entry name" value="Sigma3 and sigma4 domains of RNA polymerase sigma factors"/>
    <property type="match status" value="1"/>
</dbReference>
<evidence type="ECO:0000259" key="1">
    <source>
        <dbReference type="Pfam" id="PF08281"/>
    </source>
</evidence>
<protein>
    <submittedName>
        <fullName evidence="4">Unannotated protein</fullName>
    </submittedName>
</protein>
<dbReference type="InterPro" id="IPR013249">
    <property type="entry name" value="RNA_pol_sigma70_r4_t2"/>
</dbReference>
<evidence type="ECO:0000313" key="3">
    <source>
        <dbReference type="EMBL" id="CAB4763501.1"/>
    </source>
</evidence>
<dbReference type="InterPro" id="IPR013324">
    <property type="entry name" value="RNA_pol_sigma_r3/r4-like"/>
</dbReference>
<dbReference type="EMBL" id="CAFBQM010000001">
    <property type="protein sequence ID" value="CAB5051210.1"/>
    <property type="molecule type" value="Genomic_DNA"/>
</dbReference>
<dbReference type="EMBL" id="CAFBQD010000002">
    <property type="protein sequence ID" value="CAB5045275.1"/>
    <property type="molecule type" value="Genomic_DNA"/>
</dbReference>
<name>A0A6J7C9H7_9ZZZZ</name>
<dbReference type="EMBL" id="CAEZZN010000010">
    <property type="protein sequence ID" value="CAB4763501.1"/>
    <property type="molecule type" value="Genomic_DNA"/>
</dbReference>
<sequence>MKEPTTLTQVLASLPEEERIILTLNYLRGMSSAEIATMLSVPERAVDAVISAGKARLSALLGL</sequence>
<dbReference type="GO" id="GO:0016987">
    <property type="term" value="F:sigma factor activity"/>
    <property type="evidence" value="ECO:0007669"/>
    <property type="project" value="InterPro"/>
</dbReference>
<dbReference type="GO" id="GO:0006352">
    <property type="term" value="P:DNA-templated transcription initiation"/>
    <property type="evidence" value="ECO:0007669"/>
    <property type="project" value="InterPro"/>
</dbReference>
<dbReference type="InterPro" id="IPR036388">
    <property type="entry name" value="WH-like_DNA-bd_sf"/>
</dbReference>
<accession>A0A6J7C9H7</accession>
<dbReference type="EMBL" id="CAFBLC010000013">
    <property type="protein sequence ID" value="CAB4854320.1"/>
    <property type="molecule type" value="Genomic_DNA"/>
</dbReference>
<dbReference type="EMBL" id="CAEZYA010000043">
    <property type="protein sequence ID" value="CAB4712054.1"/>
    <property type="molecule type" value="Genomic_DNA"/>
</dbReference>
<dbReference type="AlphaFoldDB" id="A0A6J7C9H7"/>
<organism evidence="4">
    <name type="scientific">freshwater metagenome</name>
    <dbReference type="NCBI Taxonomy" id="449393"/>
    <lineage>
        <taxon>unclassified sequences</taxon>
        <taxon>metagenomes</taxon>
        <taxon>ecological metagenomes</taxon>
    </lineage>
</organism>
<dbReference type="Gene3D" id="1.10.10.10">
    <property type="entry name" value="Winged helix-like DNA-binding domain superfamily/Winged helix DNA-binding domain"/>
    <property type="match status" value="1"/>
</dbReference>
<evidence type="ECO:0000313" key="6">
    <source>
        <dbReference type="EMBL" id="CAB5051210.1"/>
    </source>
</evidence>
<feature type="domain" description="RNA polymerase sigma factor 70 region 4 type 2" evidence="1">
    <location>
        <begin position="7"/>
        <end position="57"/>
    </location>
</feature>
<gene>
    <name evidence="2" type="ORF">UFOPK2627_01093</name>
    <name evidence="3" type="ORF">UFOPK2879_00455</name>
    <name evidence="4" type="ORF">UFOPK3288_00539</name>
    <name evidence="5" type="ORF">UFOPK4245_00238</name>
    <name evidence="6" type="ORF">UFOPK4337_00065</name>
</gene>
<dbReference type="Pfam" id="PF08281">
    <property type="entry name" value="Sigma70_r4_2"/>
    <property type="match status" value="1"/>
</dbReference>
<evidence type="ECO:0000313" key="4">
    <source>
        <dbReference type="EMBL" id="CAB4854320.1"/>
    </source>
</evidence>
<evidence type="ECO:0000313" key="2">
    <source>
        <dbReference type="EMBL" id="CAB4712054.1"/>
    </source>
</evidence>
<reference evidence="4" key="1">
    <citation type="submission" date="2020-05" db="EMBL/GenBank/DDBJ databases">
        <authorList>
            <person name="Chiriac C."/>
            <person name="Salcher M."/>
            <person name="Ghai R."/>
            <person name="Kavagutti S V."/>
        </authorList>
    </citation>
    <scope>NUCLEOTIDE SEQUENCE</scope>
</reference>
<dbReference type="GO" id="GO:0003677">
    <property type="term" value="F:DNA binding"/>
    <property type="evidence" value="ECO:0007669"/>
    <property type="project" value="InterPro"/>
</dbReference>